<keyword evidence="4" id="KW-0092">Biotin</keyword>
<dbReference type="PANTHER" id="PTHR18866">
    <property type="entry name" value="CARBOXYLASE:PYRUVATE/ACETYL-COA/PROPIONYL-COA CARBOXYLASE"/>
    <property type="match status" value="1"/>
</dbReference>
<dbReference type="Pfam" id="PF00289">
    <property type="entry name" value="Biotin_carb_N"/>
    <property type="match status" value="1"/>
</dbReference>
<reference evidence="7 8" key="1">
    <citation type="journal article" date="2011" name="PLoS Genet.">
        <title>Genome sequencing and comparative transcriptomics of the model entomopathogenic fungi Metarhizium anisopliae and M. acridum.</title>
        <authorList>
            <person name="Gao Q."/>
            <person name="Jin K."/>
            <person name="Ying S.H."/>
            <person name="Zhang Y."/>
            <person name="Xiao G."/>
            <person name="Shang Y."/>
            <person name="Duan Z."/>
            <person name="Hu X."/>
            <person name="Xie X.Q."/>
            <person name="Zhou G."/>
            <person name="Peng G."/>
            <person name="Luo Z."/>
            <person name="Huang W."/>
            <person name="Wang B."/>
            <person name="Fang W."/>
            <person name="Wang S."/>
            <person name="Zhong Y."/>
            <person name="Ma L.J."/>
            <person name="St Leger R.J."/>
            <person name="Zhao G.P."/>
            <person name="Pei Y."/>
            <person name="Feng M.G."/>
            <person name="Xia Y."/>
            <person name="Wang C."/>
        </authorList>
    </citation>
    <scope>NUCLEOTIDE SEQUENCE [LARGE SCALE GENOMIC DNA]</scope>
    <source>
        <strain evidence="7 8">CQMa 102</strain>
    </source>
</reference>
<dbReference type="InterPro" id="IPR011053">
    <property type="entry name" value="Single_hybrid_motif"/>
</dbReference>
<dbReference type="InParanoid" id="E9DZ41"/>
<evidence type="ECO:0000256" key="5">
    <source>
        <dbReference type="SAM" id="MobiDB-lite"/>
    </source>
</evidence>
<protein>
    <recommendedName>
        <fullName evidence="6">Biotin carboxylation domain-containing protein</fullName>
    </recommendedName>
</protein>
<dbReference type="InterPro" id="IPR011054">
    <property type="entry name" value="Rudment_hybrid_motif"/>
</dbReference>
<evidence type="ECO:0000256" key="2">
    <source>
        <dbReference type="ARBA" id="ARBA00022741"/>
    </source>
</evidence>
<dbReference type="SUPFAM" id="SSF52440">
    <property type="entry name" value="PreATP-grasp domain"/>
    <property type="match status" value="1"/>
</dbReference>
<dbReference type="Gene3D" id="2.40.50.100">
    <property type="match status" value="1"/>
</dbReference>
<sequence>MLRMHGRHAPATQKFSAETNSDQAGDDTSQHTVLANESVGLGSIDQPGGSPYLNIGLIVRVAVENRVHAIHPGYGYPSENADFATAVRNAGITFVGPSSSAMETLGDKRSARAYLREHEPSVPLIPGFAGKSQELVELARYFGSGDCIREKYMEEGKHIEIQFIGDSYGNVISFGERDCSVQMRHQKVIEESPSPWLDDAKRKEMCDVANAGTVEFFFDVATGNFYFLELFVASGGDLATLEPLQQLKSVGHAIERRLCAESPQRDFYPGHGIVRLWRPARNHDQVSATSSVRFEIAINTCSRISTHFDSMIAKIVVWELTRSLARAKMMQVLADTGCVGVGTNQLFLQSFLLHEKFSNPAYTTSFIPDNLSSLLSSPYAQGASQIASASPLLASYFIDTTLKSSQAAKAVKVMCHVWQLGTWIDTTCFSILSYFKNIREEEVGTSSEKMRRINASMPCKILSVLREAAQTVQPSEKVMVVESMKMEINIFASVEGVFKPMICLALLEKFQLSQRDTISTRAFRTRDLDHFQAYSKNVSSITRVNDSVVEQSRAGLITLAVSLHAVFRRLRSLFHGRTVYFFALGFGAIRLNRLHNAGQLVGPHDIAATNGPDDRKSRLIRSPAHGMIARTV</sequence>
<dbReference type="PANTHER" id="PTHR18866:SF127">
    <property type="match status" value="1"/>
</dbReference>
<dbReference type="SUPFAM" id="SSF51230">
    <property type="entry name" value="Single hybrid motif"/>
    <property type="match status" value="1"/>
</dbReference>
<keyword evidence="8" id="KW-1185">Reference proteome</keyword>
<dbReference type="OrthoDB" id="196847at2759"/>
<dbReference type="Pfam" id="PF02785">
    <property type="entry name" value="Biotin_carb_C"/>
    <property type="match status" value="1"/>
</dbReference>
<dbReference type="EMBL" id="GL698485">
    <property type="protein sequence ID" value="EFY91003.1"/>
    <property type="molecule type" value="Genomic_DNA"/>
</dbReference>
<name>E9DZ41_METAQ</name>
<evidence type="ECO:0000256" key="1">
    <source>
        <dbReference type="ARBA" id="ARBA00022598"/>
    </source>
</evidence>
<evidence type="ECO:0000313" key="7">
    <source>
        <dbReference type="EMBL" id="EFY91003.1"/>
    </source>
</evidence>
<keyword evidence="2" id="KW-0547">Nucleotide-binding</keyword>
<dbReference type="GO" id="GO:0005524">
    <property type="term" value="F:ATP binding"/>
    <property type="evidence" value="ECO:0007669"/>
    <property type="project" value="UniProtKB-KW"/>
</dbReference>
<dbReference type="SUPFAM" id="SSF51246">
    <property type="entry name" value="Rudiment single hybrid motif"/>
    <property type="match status" value="1"/>
</dbReference>
<dbReference type="InterPro" id="IPR011764">
    <property type="entry name" value="Biotin_carboxylation_dom"/>
</dbReference>
<dbReference type="SUPFAM" id="SSF56059">
    <property type="entry name" value="Glutathione synthetase ATP-binding domain-like"/>
    <property type="match status" value="1"/>
</dbReference>
<dbReference type="Pfam" id="PF02786">
    <property type="entry name" value="CPSase_L_D2"/>
    <property type="match status" value="1"/>
</dbReference>
<dbReference type="InterPro" id="IPR005481">
    <property type="entry name" value="BC-like_N"/>
</dbReference>
<dbReference type="PROSITE" id="PS50979">
    <property type="entry name" value="BC"/>
    <property type="match status" value="1"/>
</dbReference>
<dbReference type="InterPro" id="IPR050856">
    <property type="entry name" value="Biotin_carboxylase_complex"/>
</dbReference>
<dbReference type="CDD" id="cd06850">
    <property type="entry name" value="biotinyl_domain"/>
    <property type="match status" value="1"/>
</dbReference>
<dbReference type="Gene3D" id="3.30.470.20">
    <property type="entry name" value="ATP-grasp fold, B domain"/>
    <property type="match status" value="2"/>
</dbReference>
<evidence type="ECO:0000259" key="6">
    <source>
        <dbReference type="PROSITE" id="PS50979"/>
    </source>
</evidence>
<dbReference type="AlphaFoldDB" id="E9DZ41"/>
<dbReference type="GO" id="GO:0016874">
    <property type="term" value="F:ligase activity"/>
    <property type="evidence" value="ECO:0007669"/>
    <property type="project" value="UniProtKB-KW"/>
</dbReference>
<organism evidence="8">
    <name type="scientific">Metarhizium acridum (strain CQMa 102)</name>
    <dbReference type="NCBI Taxonomy" id="655827"/>
    <lineage>
        <taxon>Eukaryota</taxon>
        <taxon>Fungi</taxon>
        <taxon>Dikarya</taxon>
        <taxon>Ascomycota</taxon>
        <taxon>Pezizomycotina</taxon>
        <taxon>Sordariomycetes</taxon>
        <taxon>Hypocreomycetidae</taxon>
        <taxon>Hypocreales</taxon>
        <taxon>Clavicipitaceae</taxon>
        <taxon>Metarhizium</taxon>
    </lineage>
</organism>
<dbReference type="HOGENOM" id="CLU_432827_0_0_1"/>
<dbReference type="STRING" id="655827.E9DZ41"/>
<dbReference type="GeneID" id="19247200"/>
<dbReference type="KEGG" id="maw:19247200"/>
<keyword evidence="1" id="KW-0436">Ligase</keyword>
<dbReference type="InterPro" id="IPR005479">
    <property type="entry name" value="CPAse_ATP-bd"/>
</dbReference>
<dbReference type="Proteomes" id="UP000002499">
    <property type="component" value="Unassembled WGS sequence"/>
</dbReference>
<dbReference type="InterPro" id="IPR016185">
    <property type="entry name" value="PreATP-grasp_dom_sf"/>
</dbReference>
<dbReference type="InterPro" id="IPR005482">
    <property type="entry name" value="Biotin_COase_C"/>
</dbReference>
<evidence type="ECO:0000256" key="4">
    <source>
        <dbReference type="ARBA" id="ARBA00023267"/>
    </source>
</evidence>
<evidence type="ECO:0000256" key="3">
    <source>
        <dbReference type="ARBA" id="ARBA00022840"/>
    </source>
</evidence>
<evidence type="ECO:0000313" key="8">
    <source>
        <dbReference type="Proteomes" id="UP000002499"/>
    </source>
</evidence>
<feature type="region of interest" description="Disordered" evidence="5">
    <location>
        <begin position="1"/>
        <end position="29"/>
    </location>
</feature>
<accession>E9DZ41</accession>
<feature type="compositionally biased region" description="Polar residues" evidence="5">
    <location>
        <begin position="13"/>
        <end position="29"/>
    </location>
</feature>
<gene>
    <name evidence="7" type="ORF">MAC_02889</name>
</gene>
<dbReference type="SMART" id="SM00878">
    <property type="entry name" value="Biotin_carb_C"/>
    <property type="match status" value="1"/>
</dbReference>
<dbReference type="eggNOG" id="KOG0238">
    <property type="taxonomic scope" value="Eukaryota"/>
</dbReference>
<proteinExistence type="predicted"/>
<feature type="domain" description="Biotin carboxylation" evidence="6">
    <location>
        <begin position="1"/>
        <end position="372"/>
    </location>
</feature>
<keyword evidence="3" id="KW-0067">ATP-binding</keyword>